<comment type="caution">
    <text evidence="1">The sequence shown here is derived from an EMBL/GenBank/DDBJ whole genome shotgun (WGS) entry which is preliminary data.</text>
</comment>
<reference evidence="1 2" key="1">
    <citation type="journal article" date="2024" name="Genome Biol. Evol.">
        <title>Chromosome-level genome assembly of the viviparous eelpout Zoarces viviparus.</title>
        <authorList>
            <person name="Fuhrmann N."/>
            <person name="Brasseur M.V."/>
            <person name="Bakowski C.E."/>
            <person name="Podsiadlowski L."/>
            <person name="Prost S."/>
            <person name="Krehenwinkel H."/>
            <person name="Mayer C."/>
        </authorList>
    </citation>
    <scope>NUCLEOTIDE SEQUENCE [LARGE SCALE GENOMIC DNA]</scope>
    <source>
        <strain evidence="1">NO-MEL_2022_Ind0_liver</strain>
    </source>
</reference>
<name>A0AAW1EBW5_ZOAVI</name>
<dbReference type="Proteomes" id="UP001488805">
    <property type="component" value="Unassembled WGS sequence"/>
</dbReference>
<protein>
    <submittedName>
        <fullName evidence="1">Uncharacterized protein</fullName>
    </submittedName>
</protein>
<dbReference type="EMBL" id="JBCEZU010000434">
    <property type="protein sequence ID" value="KAK9519144.1"/>
    <property type="molecule type" value="Genomic_DNA"/>
</dbReference>
<keyword evidence="2" id="KW-1185">Reference proteome</keyword>
<organism evidence="1 2">
    <name type="scientific">Zoarces viviparus</name>
    <name type="common">Viviparous eelpout</name>
    <name type="synonym">Blennius viviparus</name>
    <dbReference type="NCBI Taxonomy" id="48416"/>
    <lineage>
        <taxon>Eukaryota</taxon>
        <taxon>Metazoa</taxon>
        <taxon>Chordata</taxon>
        <taxon>Craniata</taxon>
        <taxon>Vertebrata</taxon>
        <taxon>Euteleostomi</taxon>
        <taxon>Actinopterygii</taxon>
        <taxon>Neopterygii</taxon>
        <taxon>Teleostei</taxon>
        <taxon>Neoteleostei</taxon>
        <taxon>Acanthomorphata</taxon>
        <taxon>Eupercaria</taxon>
        <taxon>Perciformes</taxon>
        <taxon>Cottioidei</taxon>
        <taxon>Zoarcales</taxon>
        <taxon>Zoarcidae</taxon>
        <taxon>Zoarcinae</taxon>
        <taxon>Zoarces</taxon>
    </lineage>
</organism>
<proteinExistence type="predicted"/>
<accession>A0AAW1EBW5</accession>
<sequence length="83" mass="8995">MGKGGGGDSWVEREDGVKEKREWLVAGTKVVSSGLWNQELLFELDSATPLHCCHRAAPPTPPPPPRLALHPHDLCSALAQLEC</sequence>
<dbReference type="AlphaFoldDB" id="A0AAW1EBW5"/>
<evidence type="ECO:0000313" key="1">
    <source>
        <dbReference type="EMBL" id="KAK9519144.1"/>
    </source>
</evidence>
<gene>
    <name evidence="1" type="ORF">VZT92_021890</name>
</gene>
<evidence type="ECO:0000313" key="2">
    <source>
        <dbReference type="Proteomes" id="UP001488805"/>
    </source>
</evidence>